<dbReference type="InterPro" id="IPR029058">
    <property type="entry name" value="AB_hydrolase_fold"/>
</dbReference>
<dbReference type="OrthoDB" id="408631at2759"/>
<evidence type="ECO:0000256" key="2">
    <source>
        <dbReference type="ARBA" id="ARBA00022801"/>
    </source>
</evidence>
<proteinExistence type="inferred from homology"/>
<dbReference type="Gene3D" id="3.40.50.1820">
    <property type="entry name" value="alpha/beta hydrolase"/>
    <property type="match status" value="1"/>
</dbReference>
<dbReference type="AlphaFoldDB" id="A0A3M7CZ44"/>
<dbReference type="PANTHER" id="PTHR43918">
    <property type="entry name" value="ACETYLCHOLINESTERASE"/>
    <property type="match status" value="1"/>
</dbReference>
<dbReference type="GO" id="GO:0052689">
    <property type="term" value="F:carboxylic ester hydrolase activity"/>
    <property type="evidence" value="ECO:0007669"/>
    <property type="project" value="TreeGrafter"/>
</dbReference>
<comment type="caution">
    <text evidence="5">The sequence shown here is derived from an EMBL/GenBank/DDBJ whole genome shotgun (WGS) entry which is preliminary data.</text>
</comment>
<dbReference type="InterPro" id="IPR050654">
    <property type="entry name" value="AChE-related_enzymes"/>
</dbReference>
<dbReference type="EC" id="3.1.1.-" evidence="3"/>
<evidence type="ECO:0000259" key="4">
    <source>
        <dbReference type="Pfam" id="PF00135"/>
    </source>
</evidence>
<dbReference type="VEuPathDB" id="FungiDB:BTJ68_04391"/>
<dbReference type="PROSITE" id="PS00122">
    <property type="entry name" value="CARBOXYLESTERASE_B_1"/>
    <property type="match status" value="1"/>
</dbReference>
<keyword evidence="2 3" id="KW-0378">Hydrolase</keyword>
<evidence type="ECO:0000256" key="3">
    <source>
        <dbReference type="RuleBase" id="RU361235"/>
    </source>
</evidence>
<dbReference type="PROSITE" id="PS51257">
    <property type="entry name" value="PROKAR_LIPOPROTEIN"/>
    <property type="match status" value="1"/>
</dbReference>
<gene>
    <name evidence="5" type="ORF">D0863_12675</name>
</gene>
<reference evidence="5 6" key="1">
    <citation type="journal article" date="2018" name="BMC Genomics">
        <title>Genomic evidence for intraspecific hybridization in a clonal and extremely halotolerant yeast.</title>
        <authorList>
            <person name="Gostincar C."/>
            <person name="Stajich J.E."/>
            <person name="Zupancic J."/>
            <person name="Zalar P."/>
            <person name="Gunde-Cimerman N."/>
        </authorList>
    </citation>
    <scope>NUCLEOTIDE SEQUENCE [LARGE SCALE GENOMIC DNA]</scope>
    <source>
        <strain evidence="5 6">EXF-2682</strain>
    </source>
</reference>
<evidence type="ECO:0000313" key="5">
    <source>
        <dbReference type="EMBL" id="RMY57309.1"/>
    </source>
</evidence>
<dbReference type="InterPro" id="IPR019826">
    <property type="entry name" value="Carboxylesterase_B_AS"/>
</dbReference>
<organism evidence="5 6">
    <name type="scientific">Hortaea werneckii</name>
    <name type="common">Black yeast</name>
    <name type="synonym">Cladosporium werneckii</name>
    <dbReference type="NCBI Taxonomy" id="91943"/>
    <lineage>
        <taxon>Eukaryota</taxon>
        <taxon>Fungi</taxon>
        <taxon>Dikarya</taxon>
        <taxon>Ascomycota</taxon>
        <taxon>Pezizomycotina</taxon>
        <taxon>Dothideomycetes</taxon>
        <taxon>Dothideomycetidae</taxon>
        <taxon>Mycosphaerellales</taxon>
        <taxon>Teratosphaeriaceae</taxon>
        <taxon>Hortaea</taxon>
    </lineage>
</organism>
<dbReference type="SUPFAM" id="SSF53474">
    <property type="entry name" value="alpha/beta-Hydrolases"/>
    <property type="match status" value="1"/>
</dbReference>
<evidence type="ECO:0000256" key="1">
    <source>
        <dbReference type="ARBA" id="ARBA00005964"/>
    </source>
</evidence>
<dbReference type="Proteomes" id="UP000269276">
    <property type="component" value="Unassembled WGS sequence"/>
</dbReference>
<sequence>MKPSVFLLSLASLACCAPSSGNGDPKTASRLEARKEKIEAIGQKVKTSSGMIRGNGRAPNATQVSQYLGIPFAYPPVGRRRFAPPEAFKGRDTIDATEYGHNCPSQSAPAPEGVEPPSLANFLRFLGQVGDDQQEDCLYLNVWTKPQSGSKKKPVLVWIYGGGFNTGGINNTAYNGQHWADEEDVVFVNFNYRLNIFGFPGAPNLEQNVGLLDQRLAIEWVRDNIAAFGGDPKQITIFGESAGAASVDYYNYAYTKDPIIAGSIGESGTAISFGNKLPSTAAENWFEIAERVGCNSSDNAQVLKCMRSDKVSMADLITAENAGLSGLEAVLGLFGPTIDNKTVFSNYTALAQEGRFIRKPYMTGSNSYEAGLFILLTSGGNFTQPASFWETFNQNTFICPATTAAEFRARQDIPAWRYVYNPEFPNQAIPTSMGLAYHTAEILPMFGTSERTTKQDSTWQERAMGSYMREAWSAFARNPASGLDLAGWRRFDRDTASVNQLGFDPTDSTTFSVLPSFGTTAEYDEGCGMFPFMGTPNS</sequence>
<feature type="domain" description="Carboxylesterase type B" evidence="4">
    <location>
        <begin position="44"/>
        <end position="377"/>
    </location>
</feature>
<comment type="similarity">
    <text evidence="1 3">Belongs to the type-B carboxylesterase/lipase family.</text>
</comment>
<dbReference type="EMBL" id="QWIP01000666">
    <property type="protein sequence ID" value="RMY57309.1"/>
    <property type="molecule type" value="Genomic_DNA"/>
</dbReference>
<dbReference type="Pfam" id="PF00135">
    <property type="entry name" value="COesterase"/>
    <property type="match status" value="1"/>
</dbReference>
<feature type="signal peptide" evidence="3">
    <location>
        <begin position="1"/>
        <end position="21"/>
    </location>
</feature>
<dbReference type="PANTHER" id="PTHR43918:SF4">
    <property type="entry name" value="CARBOXYLIC ESTER HYDROLASE"/>
    <property type="match status" value="1"/>
</dbReference>
<evidence type="ECO:0000313" key="6">
    <source>
        <dbReference type="Proteomes" id="UP000269276"/>
    </source>
</evidence>
<keyword evidence="3" id="KW-0732">Signal</keyword>
<name>A0A3M7CZ44_HORWE</name>
<feature type="chain" id="PRO_5017845193" description="Carboxylic ester hydrolase" evidence="3">
    <location>
        <begin position="22"/>
        <end position="538"/>
    </location>
</feature>
<protein>
    <recommendedName>
        <fullName evidence="3">Carboxylic ester hydrolase</fullName>
        <ecNumber evidence="3">3.1.1.-</ecNumber>
    </recommendedName>
</protein>
<dbReference type="InterPro" id="IPR002018">
    <property type="entry name" value="CarbesteraseB"/>
</dbReference>
<accession>A0A3M7CZ44</accession>